<accession>A0ABV2TE68</accession>
<evidence type="ECO:0000313" key="5">
    <source>
        <dbReference type="EMBL" id="MET7001324.1"/>
    </source>
</evidence>
<keyword evidence="6" id="KW-1185">Reference proteome</keyword>
<keyword evidence="2 3" id="KW-0808">Transferase</keyword>
<dbReference type="GO" id="GO:0016746">
    <property type="term" value="F:acyltransferase activity"/>
    <property type="evidence" value="ECO:0007669"/>
    <property type="project" value="UniProtKB-KW"/>
</dbReference>
<dbReference type="EC" id="2.3.1.-" evidence="5"/>
<dbReference type="Gene3D" id="3.40.47.10">
    <property type="match status" value="1"/>
</dbReference>
<protein>
    <submittedName>
        <fullName evidence="5">Beta-ketoacyl-[acyl-carrier-protein] synthase family protein</fullName>
        <ecNumber evidence="5">2.3.1.-</ecNumber>
    </submittedName>
</protein>
<dbReference type="Proteomes" id="UP001549749">
    <property type="component" value="Unassembled WGS sequence"/>
</dbReference>
<evidence type="ECO:0000256" key="1">
    <source>
        <dbReference type="ARBA" id="ARBA00008467"/>
    </source>
</evidence>
<evidence type="ECO:0000313" key="6">
    <source>
        <dbReference type="Proteomes" id="UP001549749"/>
    </source>
</evidence>
<dbReference type="Pfam" id="PF02801">
    <property type="entry name" value="Ketoacyl-synt_C"/>
    <property type="match status" value="1"/>
</dbReference>
<sequence>MTERVFITGMGMITAIGDQVAGNLHNLQQEQSGLGFTSYIDTIYKTVLPVGEVKHSSETLAGMAGVAGQEGYSRTALLGLIAMREALQQAGLDKAALQQTPTGFINASTVGGMCDTEKVYFEIADPNKAGSFLKYINGLDCADCTERIADAVGLCDHIATISTACSSSANALMFGARMIKQGLLQRVVCGGTEALTKFTLNGFNSLKNIDKQFCRPFDQQRTGLNLGEGAAYLVLESESLVKQNNSTVLAELSGYCNTNEAFHPTSPSPEGDGAYEAMQNALAMSGRTVQDIQYVNVHGTATLNNDVSEGKALERLFGDAVPMFSSTKPFTGHTLAAAGAIEAIYAILAIQQQIIFPNLNFSEQMEELRITPVTTLVKGYPVNNVISNSFGFGGNNASLVISKYEG</sequence>
<dbReference type="PROSITE" id="PS52004">
    <property type="entry name" value="KS3_2"/>
    <property type="match status" value="1"/>
</dbReference>
<name>A0ABV2TE68_9BACT</name>
<comment type="caution">
    <text evidence="5">The sequence shown here is derived from an EMBL/GenBank/DDBJ whole genome shotgun (WGS) entry which is preliminary data.</text>
</comment>
<dbReference type="PANTHER" id="PTHR11712:SF320">
    <property type="entry name" value="BETA-KETOACYL SYNTHASE"/>
    <property type="match status" value="1"/>
</dbReference>
<dbReference type="SUPFAM" id="SSF53901">
    <property type="entry name" value="Thiolase-like"/>
    <property type="match status" value="2"/>
</dbReference>
<dbReference type="InterPro" id="IPR016039">
    <property type="entry name" value="Thiolase-like"/>
</dbReference>
<dbReference type="Pfam" id="PF00109">
    <property type="entry name" value="ketoacyl-synt"/>
    <property type="match status" value="1"/>
</dbReference>
<feature type="domain" description="Ketosynthase family 3 (KS3)" evidence="4">
    <location>
        <begin position="2"/>
        <end position="403"/>
    </location>
</feature>
<dbReference type="InterPro" id="IPR000794">
    <property type="entry name" value="Beta-ketoacyl_synthase"/>
</dbReference>
<evidence type="ECO:0000259" key="4">
    <source>
        <dbReference type="PROSITE" id="PS52004"/>
    </source>
</evidence>
<keyword evidence="5" id="KW-0012">Acyltransferase</keyword>
<dbReference type="InterPro" id="IPR020841">
    <property type="entry name" value="PKS_Beta-ketoAc_synthase_dom"/>
</dbReference>
<evidence type="ECO:0000256" key="2">
    <source>
        <dbReference type="ARBA" id="ARBA00022679"/>
    </source>
</evidence>
<dbReference type="RefSeq" id="WP_354663894.1">
    <property type="nucleotide sequence ID" value="NZ_JBEXAC010000003.1"/>
</dbReference>
<dbReference type="PANTHER" id="PTHR11712">
    <property type="entry name" value="POLYKETIDE SYNTHASE-RELATED"/>
    <property type="match status" value="1"/>
</dbReference>
<gene>
    <name evidence="5" type="ORF">ABR189_28330</name>
</gene>
<evidence type="ECO:0000256" key="3">
    <source>
        <dbReference type="RuleBase" id="RU003694"/>
    </source>
</evidence>
<organism evidence="5 6">
    <name type="scientific">Chitinophaga defluvii</name>
    <dbReference type="NCBI Taxonomy" id="3163343"/>
    <lineage>
        <taxon>Bacteria</taxon>
        <taxon>Pseudomonadati</taxon>
        <taxon>Bacteroidota</taxon>
        <taxon>Chitinophagia</taxon>
        <taxon>Chitinophagales</taxon>
        <taxon>Chitinophagaceae</taxon>
        <taxon>Chitinophaga</taxon>
    </lineage>
</organism>
<dbReference type="CDD" id="cd00834">
    <property type="entry name" value="KAS_I_II"/>
    <property type="match status" value="1"/>
</dbReference>
<dbReference type="InterPro" id="IPR014030">
    <property type="entry name" value="Ketoacyl_synth_N"/>
</dbReference>
<reference evidence="5 6" key="1">
    <citation type="submission" date="2024-06" db="EMBL/GenBank/DDBJ databases">
        <title>Chitinophaga defluvii sp. nov., isolated from municipal sewage.</title>
        <authorList>
            <person name="Zhang L."/>
        </authorList>
    </citation>
    <scope>NUCLEOTIDE SEQUENCE [LARGE SCALE GENOMIC DNA]</scope>
    <source>
        <strain evidence="5 6">H8</strain>
    </source>
</reference>
<dbReference type="SMART" id="SM00825">
    <property type="entry name" value="PKS_KS"/>
    <property type="match status" value="1"/>
</dbReference>
<proteinExistence type="inferred from homology"/>
<dbReference type="InterPro" id="IPR014031">
    <property type="entry name" value="Ketoacyl_synth_C"/>
</dbReference>
<dbReference type="EMBL" id="JBEXAC010000003">
    <property type="protein sequence ID" value="MET7001324.1"/>
    <property type="molecule type" value="Genomic_DNA"/>
</dbReference>
<comment type="similarity">
    <text evidence="1 3">Belongs to the thiolase-like superfamily. Beta-ketoacyl-ACP synthases family.</text>
</comment>